<dbReference type="InterPro" id="IPR000477">
    <property type="entry name" value="RT_dom"/>
</dbReference>
<dbReference type="SUPFAM" id="SSF56672">
    <property type="entry name" value="DNA/RNA polymerases"/>
    <property type="match status" value="1"/>
</dbReference>
<dbReference type="EMBL" id="NFLZ01000017">
    <property type="protein sequence ID" value="OUQ75484.1"/>
    <property type="molecule type" value="Genomic_DNA"/>
</dbReference>
<dbReference type="Pfam" id="PF00078">
    <property type="entry name" value="RVT_1"/>
    <property type="match status" value="1"/>
</dbReference>
<evidence type="ECO:0000313" key="2">
    <source>
        <dbReference type="EMBL" id="OUQ58286.1"/>
    </source>
</evidence>
<evidence type="ECO:0000313" key="3">
    <source>
        <dbReference type="EMBL" id="OUQ75484.1"/>
    </source>
</evidence>
<evidence type="ECO:0000313" key="5">
    <source>
        <dbReference type="Proteomes" id="UP000196293"/>
    </source>
</evidence>
<dbReference type="CDD" id="cd01646">
    <property type="entry name" value="RT_Bac_retron_I"/>
    <property type="match status" value="1"/>
</dbReference>
<feature type="domain" description="Reverse transcriptase" evidence="1">
    <location>
        <begin position="1"/>
        <end position="305"/>
    </location>
</feature>
<reference evidence="4 5" key="1">
    <citation type="submission" date="2017-04" db="EMBL/GenBank/DDBJ databases">
        <title>Function of individual gut microbiota members based on whole genome sequencing of pure cultures obtained from chicken caecum.</title>
        <authorList>
            <person name="Medvecky M."/>
            <person name="Cejkova D."/>
            <person name="Polansky O."/>
            <person name="Karasova D."/>
            <person name="Kubasova T."/>
            <person name="Cizek A."/>
            <person name="Rychlik I."/>
        </authorList>
    </citation>
    <scope>NUCLEOTIDE SEQUENCE [LARGE SCALE GENOMIC DNA]</scope>
    <source>
        <strain evidence="4">An101</strain>
        <strain evidence="5">An115</strain>
    </source>
</reference>
<dbReference type="Proteomes" id="UP000195859">
    <property type="component" value="Unassembled WGS sequence"/>
</dbReference>
<reference evidence="3" key="2">
    <citation type="journal article" date="2018" name="BMC Genomics">
        <title>Whole genome sequencing and function prediction of 133 gut anaerobes isolated from chicken caecum in pure cultures.</title>
        <authorList>
            <person name="Medvecky M."/>
            <person name="Cejkova D."/>
            <person name="Polansky O."/>
            <person name="Karasova D."/>
            <person name="Kubasova T."/>
            <person name="Cizek A."/>
            <person name="Rychlik I."/>
        </authorList>
    </citation>
    <scope>NUCLEOTIDE SEQUENCE</scope>
    <source>
        <strain evidence="3">An101</strain>
        <strain evidence="2">An115</strain>
    </source>
</reference>
<comment type="caution">
    <text evidence="3">The sequence shown here is derived from an EMBL/GenBank/DDBJ whole genome shotgun (WGS) entry which is preliminary data.</text>
</comment>
<keyword evidence="5" id="KW-1185">Reference proteome</keyword>
<accession>A0A1Y4W294</accession>
<dbReference type="AlphaFoldDB" id="A0A1Y4W294"/>
<proteinExistence type="predicted"/>
<evidence type="ECO:0000259" key="1">
    <source>
        <dbReference type="PROSITE" id="PS50878"/>
    </source>
</evidence>
<dbReference type="PROSITE" id="PS50878">
    <property type="entry name" value="RT_POL"/>
    <property type="match status" value="1"/>
</dbReference>
<name>A0A1Y4W294_9LACO</name>
<protein>
    <recommendedName>
        <fullName evidence="1">Reverse transcriptase domain-containing protein</fullName>
    </recommendedName>
</protein>
<dbReference type="EMBL" id="NFLS01000001">
    <property type="protein sequence ID" value="OUQ58286.1"/>
    <property type="molecule type" value="Genomic_DNA"/>
</dbReference>
<dbReference type="Proteomes" id="UP000196293">
    <property type="component" value="Unassembled WGS sequence"/>
</dbReference>
<sequence>MEKVSDLNNLYRAYLKSKSGSDWKPQIQMYEMNYLSKLVETSEDLQNHTYKAKQGSHFTVYERGKARNIRSNPFSDRIIRRSFCDNVLIPKLRKYLIHDNGASLEGKGISFTRRRFEQHVHEYYRKYNTNEGYILLIDFSKYYDNIRHDKLKAAVSKYVHNQEYLWLLDRVLENFKVDVSYLNNEMYERCLEMQFDGGKQAKLDSKYLTGQKYMAKSLAIGDQVSQICSIFFPTPIDNYCKIIHSIRWYGRYMDDSYIISKDKQFLHEILNKITKIANDLGIFINHKKTKIMKINHTFTWLKLRYRLTNSGHLVKRINPKTITRERRKLKKYRNLVDRGSLELLDVQNSFKSWLGTYDKLLSYRSKSNLITLYNELFSKRT</sequence>
<evidence type="ECO:0000313" key="4">
    <source>
        <dbReference type="Proteomes" id="UP000195859"/>
    </source>
</evidence>
<dbReference type="InterPro" id="IPR043502">
    <property type="entry name" value="DNA/RNA_pol_sf"/>
</dbReference>
<organism evidence="3 4">
    <name type="scientific">Lactobacillus gallinarum</name>
    <dbReference type="NCBI Taxonomy" id="52242"/>
    <lineage>
        <taxon>Bacteria</taxon>
        <taxon>Bacillati</taxon>
        <taxon>Bacillota</taxon>
        <taxon>Bacilli</taxon>
        <taxon>Lactobacillales</taxon>
        <taxon>Lactobacillaceae</taxon>
        <taxon>Lactobacillus</taxon>
    </lineage>
</organism>
<gene>
    <name evidence="3" type="ORF">B5E44_06885</name>
    <name evidence="2" type="ORF">B5E59_00800</name>
</gene>